<dbReference type="Proteomes" id="UP000294562">
    <property type="component" value="Unassembled WGS sequence"/>
</dbReference>
<dbReference type="OrthoDB" id="9804460at2"/>
<reference evidence="2 3" key="1">
    <citation type="submission" date="2019-03" db="EMBL/GenBank/DDBJ databases">
        <title>Rhodobacteraceae bacterium SM1902, a new member of the family Rhodobacteraceae isolated from Yantai.</title>
        <authorList>
            <person name="Sun Y."/>
        </authorList>
    </citation>
    <scope>NUCLEOTIDE SEQUENCE [LARGE SCALE GENOMIC DNA]</scope>
    <source>
        <strain evidence="2 3">SM1902</strain>
    </source>
</reference>
<sequence length="218" mass="22843">MRLRLCAFAIASRTMETILIAAQKGGAGKTTLARNLSVAAALDGRKVLCLDLDPQGSLRAWWEGRDADTPAMLDRDPAPHALKATLNAAQAQFDLCIIDTPPAAPEWLSEALGAADLVLIPVRPSPDDLRAVGATIAAVNAAKVPFAFALSQTPRARITEEAARVLAQHGRVAPVNIAQRVAYAETGATGQGVSETTDDKAGAEIAAVWDYVKGILNG</sequence>
<protein>
    <submittedName>
        <fullName evidence="2">ParA family protein</fullName>
    </submittedName>
</protein>
<dbReference type="Pfam" id="PF01656">
    <property type="entry name" value="CbiA"/>
    <property type="match status" value="1"/>
</dbReference>
<dbReference type="CDD" id="cd02042">
    <property type="entry name" value="ParAB_family"/>
    <property type="match status" value="1"/>
</dbReference>
<dbReference type="AlphaFoldDB" id="A0A4R6AF83"/>
<dbReference type="PANTHER" id="PTHR13696:SF96">
    <property type="entry name" value="COBQ_COBB_MIND_PARA NUCLEOTIDE BINDING DOMAIN-CONTAINING PROTEIN"/>
    <property type="match status" value="1"/>
</dbReference>
<comment type="caution">
    <text evidence="2">The sequence shown here is derived from an EMBL/GenBank/DDBJ whole genome shotgun (WGS) entry which is preliminary data.</text>
</comment>
<evidence type="ECO:0000259" key="1">
    <source>
        <dbReference type="Pfam" id="PF01656"/>
    </source>
</evidence>
<name>A0A4R6AF83_9RHOB</name>
<dbReference type="PIRSF" id="PIRSF009320">
    <property type="entry name" value="Nuc_binding_HP_1000"/>
    <property type="match status" value="1"/>
</dbReference>
<gene>
    <name evidence="2" type="ORF">E2L05_19610</name>
</gene>
<organism evidence="2 3">
    <name type="scientific">Meridianimarinicoccus aquatilis</name>
    <dbReference type="NCBI Taxonomy" id="2552766"/>
    <lineage>
        <taxon>Bacteria</taxon>
        <taxon>Pseudomonadati</taxon>
        <taxon>Pseudomonadota</taxon>
        <taxon>Alphaproteobacteria</taxon>
        <taxon>Rhodobacterales</taxon>
        <taxon>Paracoccaceae</taxon>
        <taxon>Meridianimarinicoccus</taxon>
    </lineage>
</organism>
<dbReference type="Gene3D" id="3.40.50.300">
    <property type="entry name" value="P-loop containing nucleotide triphosphate hydrolases"/>
    <property type="match status" value="1"/>
</dbReference>
<feature type="domain" description="CobQ/CobB/MinD/ParA nucleotide binding" evidence="1">
    <location>
        <begin position="18"/>
        <end position="150"/>
    </location>
</feature>
<dbReference type="InterPro" id="IPR050678">
    <property type="entry name" value="DNA_Partitioning_ATPase"/>
</dbReference>
<proteinExistence type="predicted"/>
<evidence type="ECO:0000313" key="3">
    <source>
        <dbReference type="Proteomes" id="UP000294562"/>
    </source>
</evidence>
<dbReference type="EMBL" id="SMZO01000091">
    <property type="protein sequence ID" value="TDL81752.1"/>
    <property type="molecule type" value="Genomic_DNA"/>
</dbReference>
<dbReference type="SUPFAM" id="SSF52540">
    <property type="entry name" value="P-loop containing nucleoside triphosphate hydrolases"/>
    <property type="match status" value="1"/>
</dbReference>
<keyword evidence="3" id="KW-1185">Reference proteome</keyword>
<dbReference type="InterPro" id="IPR002586">
    <property type="entry name" value="CobQ/CobB/MinD/ParA_Nub-bd_dom"/>
</dbReference>
<accession>A0A4R6AF83</accession>
<dbReference type="PANTHER" id="PTHR13696">
    <property type="entry name" value="P-LOOP CONTAINING NUCLEOSIDE TRIPHOSPHATE HYDROLASE"/>
    <property type="match status" value="1"/>
</dbReference>
<dbReference type="InterPro" id="IPR027417">
    <property type="entry name" value="P-loop_NTPase"/>
</dbReference>
<evidence type="ECO:0000313" key="2">
    <source>
        <dbReference type="EMBL" id="TDL81752.1"/>
    </source>
</evidence>